<keyword evidence="2" id="KW-1185">Reference proteome</keyword>
<sequence length="225" mass="24450">MVDMLSDDLARSWSDSRSDRSCASVASPKPGTASSPSWAAAIATGCLRQWSDTYNSITTPPSSPETIGGAVTAAAGAGSRGPDFSFMPLCYAQENRRIVSVCNGLVLCRHSILQPEPYELCPYELCPYEHCHIVCNPATKRWKRLPETSDCDPVAVGFDQRLPRRRHYRVLGEDTRMHPGPSGSRCSCRRPGVGWIAPVVFRAPPLTQRQCSTLTGSSTSPSCTT</sequence>
<evidence type="ECO:0000313" key="2">
    <source>
        <dbReference type="Proteomes" id="UP001140949"/>
    </source>
</evidence>
<reference evidence="1" key="2">
    <citation type="submission" date="2023-04" db="EMBL/GenBank/DDBJ databases">
        <authorList>
            <person name="Bruccoleri R.E."/>
            <person name="Oakeley E.J."/>
            <person name="Faust A.-M."/>
            <person name="Dessus-Babus S."/>
            <person name="Altorfer M."/>
            <person name="Burckhardt D."/>
            <person name="Oertli M."/>
            <person name="Naumann U."/>
            <person name="Petersen F."/>
            <person name="Wong J."/>
        </authorList>
    </citation>
    <scope>NUCLEOTIDE SEQUENCE</scope>
    <source>
        <strain evidence="1">GSM-AAB239-AS_SAM_17_03QT</strain>
        <tissue evidence="1">Leaf</tissue>
    </source>
</reference>
<protein>
    <submittedName>
        <fullName evidence="1">F-box protein-like</fullName>
    </submittedName>
</protein>
<accession>A0AAX6ET38</accession>
<evidence type="ECO:0000313" key="1">
    <source>
        <dbReference type="EMBL" id="KAJ6807367.1"/>
    </source>
</evidence>
<reference evidence="1" key="1">
    <citation type="journal article" date="2023" name="GigaByte">
        <title>Genome assembly of the bearded iris, Iris pallida Lam.</title>
        <authorList>
            <person name="Bruccoleri R.E."/>
            <person name="Oakeley E.J."/>
            <person name="Faust A.M.E."/>
            <person name="Altorfer M."/>
            <person name="Dessus-Babus S."/>
            <person name="Burckhardt D."/>
            <person name="Oertli M."/>
            <person name="Naumann U."/>
            <person name="Petersen F."/>
            <person name="Wong J."/>
        </authorList>
    </citation>
    <scope>NUCLEOTIDE SEQUENCE</scope>
    <source>
        <strain evidence="1">GSM-AAB239-AS_SAM_17_03QT</strain>
    </source>
</reference>
<gene>
    <name evidence="1" type="ORF">M6B38_172960</name>
</gene>
<organism evidence="1 2">
    <name type="scientific">Iris pallida</name>
    <name type="common">Sweet iris</name>
    <dbReference type="NCBI Taxonomy" id="29817"/>
    <lineage>
        <taxon>Eukaryota</taxon>
        <taxon>Viridiplantae</taxon>
        <taxon>Streptophyta</taxon>
        <taxon>Embryophyta</taxon>
        <taxon>Tracheophyta</taxon>
        <taxon>Spermatophyta</taxon>
        <taxon>Magnoliopsida</taxon>
        <taxon>Liliopsida</taxon>
        <taxon>Asparagales</taxon>
        <taxon>Iridaceae</taxon>
        <taxon>Iridoideae</taxon>
        <taxon>Irideae</taxon>
        <taxon>Iris</taxon>
    </lineage>
</organism>
<dbReference type="EMBL" id="JANAVB010034001">
    <property type="protein sequence ID" value="KAJ6807367.1"/>
    <property type="molecule type" value="Genomic_DNA"/>
</dbReference>
<dbReference type="AlphaFoldDB" id="A0AAX6ET38"/>
<comment type="caution">
    <text evidence="1">The sequence shown here is derived from an EMBL/GenBank/DDBJ whole genome shotgun (WGS) entry which is preliminary data.</text>
</comment>
<proteinExistence type="predicted"/>
<dbReference type="Proteomes" id="UP001140949">
    <property type="component" value="Unassembled WGS sequence"/>
</dbReference>
<name>A0AAX6ET38_IRIPA</name>